<proteinExistence type="predicted"/>
<evidence type="ECO:0000313" key="4">
    <source>
        <dbReference type="Proteomes" id="UP000317648"/>
    </source>
</evidence>
<dbReference type="PANTHER" id="PTHR12904">
    <property type="match status" value="1"/>
</dbReference>
<dbReference type="KEGG" id="lcre:Pla8534_06590"/>
<evidence type="ECO:0000256" key="1">
    <source>
        <dbReference type="SAM" id="MobiDB-lite"/>
    </source>
</evidence>
<evidence type="ECO:0000313" key="3">
    <source>
        <dbReference type="EMBL" id="QDU92886.1"/>
    </source>
</evidence>
<organism evidence="3 4">
    <name type="scientific">Lignipirellula cremea</name>
    <dbReference type="NCBI Taxonomy" id="2528010"/>
    <lineage>
        <taxon>Bacteria</taxon>
        <taxon>Pseudomonadati</taxon>
        <taxon>Planctomycetota</taxon>
        <taxon>Planctomycetia</taxon>
        <taxon>Pirellulales</taxon>
        <taxon>Pirellulaceae</taxon>
        <taxon>Lignipirellula</taxon>
    </lineage>
</organism>
<evidence type="ECO:0000256" key="2">
    <source>
        <dbReference type="SAM" id="SignalP"/>
    </source>
</evidence>
<keyword evidence="4" id="KW-1185">Reference proteome</keyword>
<feature type="region of interest" description="Disordered" evidence="1">
    <location>
        <begin position="26"/>
        <end position="50"/>
    </location>
</feature>
<feature type="chain" id="PRO_5021787007" evidence="2">
    <location>
        <begin position="22"/>
        <end position="307"/>
    </location>
</feature>
<dbReference type="PROSITE" id="PS51257">
    <property type="entry name" value="PROKAR_LIPOPROTEIN"/>
    <property type="match status" value="1"/>
</dbReference>
<sequence length="307" mass="32919" precursor="true">MLPCRRLLLLFVALSACFLIGCGGKQSEHPHRNGGDEDKSEARPSDVEPAEEIQKPWIDGGAAAGWQGLDDFGRLVFRKNSKLVKYEFPAFEVTRNASDLLATAPPPGKPFGLDLSKAKLSDSDLDLLLRFPHLKSLRLPASMGDEAIATVARLEELEHLDLSGTSVTSLGLGKLGQLQELKSLMLADTGTTDDGVAALGSPAALRLLDLARTMVSDQGVKTLASIDTLGSLDLSGCAVTDEGVKAIQDLHDLEILNLSRTSVADDGIVALSSLKRLQWLKVYRTSVTTSGVERLAGKLSNHCRIDH</sequence>
<dbReference type="PANTHER" id="PTHR12904:SF23">
    <property type="entry name" value="PROTEIN ZER-1 HOMOLOG"/>
    <property type="match status" value="1"/>
</dbReference>
<keyword evidence="2" id="KW-0732">Signal</keyword>
<name>A0A518DM14_9BACT</name>
<accession>A0A518DM14</accession>
<dbReference type="InterPro" id="IPR051341">
    <property type="entry name" value="Zyg-11_UBL_adapter"/>
</dbReference>
<dbReference type="Gene3D" id="3.80.10.10">
    <property type="entry name" value="Ribonuclease Inhibitor"/>
    <property type="match status" value="2"/>
</dbReference>
<feature type="compositionally biased region" description="Basic and acidic residues" evidence="1">
    <location>
        <begin position="26"/>
        <end position="46"/>
    </location>
</feature>
<dbReference type="Pfam" id="PF13516">
    <property type="entry name" value="LRR_6"/>
    <property type="match status" value="2"/>
</dbReference>
<dbReference type="InterPro" id="IPR032675">
    <property type="entry name" value="LRR_dom_sf"/>
</dbReference>
<dbReference type="SUPFAM" id="SSF52047">
    <property type="entry name" value="RNI-like"/>
    <property type="match status" value="1"/>
</dbReference>
<protein>
    <submittedName>
        <fullName evidence="3">Leucine Rich repeats (2 copies)</fullName>
    </submittedName>
</protein>
<dbReference type="Proteomes" id="UP000317648">
    <property type="component" value="Chromosome"/>
</dbReference>
<dbReference type="InterPro" id="IPR001611">
    <property type="entry name" value="Leu-rich_rpt"/>
</dbReference>
<gene>
    <name evidence="3" type="ORF">Pla8534_06590</name>
</gene>
<feature type="signal peptide" evidence="2">
    <location>
        <begin position="1"/>
        <end position="21"/>
    </location>
</feature>
<dbReference type="AlphaFoldDB" id="A0A518DM14"/>
<reference evidence="3 4" key="1">
    <citation type="submission" date="2019-02" db="EMBL/GenBank/DDBJ databases">
        <title>Deep-cultivation of Planctomycetes and their phenomic and genomic characterization uncovers novel biology.</title>
        <authorList>
            <person name="Wiegand S."/>
            <person name="Jogler M."/>
            <person name="Boedeker C."/>
            <person name="Pinto D."/>
            <person name="Vollmers J."/>
            <person name="Rivas-Marin E."/>
            <person name="Kohn T."/>
            <person name="Peeters S.H."/>
            <person name="Heuer A."/>
            <person name="Rast P."/>
            <person name="Oberbeckmann S."/>
            <person name="Bunk B."/>
            <person name="Jeske O."/>
            <person name="Meyerdierks A."/>
            <person name="Storesund J.E."/>
            <person name="Kallscheuer N."/>
            <person name="Luecker S."/>
            <person name="Lage O.M."/>
            <person name="Pohl T."/>
            <person name="Merkel B.J."/>
            <person name="Hornburger P."/>
            <person name="Mueller R.-W."/>
            <person name="Bruemmer F."/>
            <person name="Labrenz M."/>
            <person name="Spormann A.M."/>
            <person name="Op den Camp H."/>
            <person name="Overmann J."/>
            <person name="Amann R."/>
            <person name="Jetten M.S.M."/>
            <person name="Mascher T."/>
            <person name="Medema M.H."/>
            <person name="Devos D.P."/>
            <person name="Kaster A.-K."/>
            <person name="Ovreas L."/>
            <person name="Rohde M."/>
            <person name="Galperin M.Y."/>
            <person name="Jogler C."/>
        </authorList>
    </citation>
    <scope>NUCLEOTIDE SEQUENCE [LARGE SCALE GENOMIC DNA]</scope>
    <source>
        <strain evidence="3 4">Pla85_3_4</strain>
    </source>
</reference>
<dbReference type="EMBL" id="CP036433">
    <property type="protein sequence ID" value="QDU92886.1"/>
    <property type="molecule type" value="Genomic_DNA"/>
</dbReference>